<accession>A0A6J4R6T0</accession>
<reference evidence="1" key="1">
    <citation type="submission" date="2020-02" db="EMBL/GenBank/DDBJ databases">
        <authorList>
            <person name="Meier V. D."/>
        </authorList>
    </citation>
    <scope>NUCLEOTIDE SEQUENCE</scope>
    <source>
        <strain evidence="1">AVDCRST_MAG25</strain>
    </source>
</reference>
<organism evidence="1">
    <name type="scientific">uncultured Rubrobacteraceae bacterium</name>
    <dbReference type="NCBI Taxonomy" id="349277"/>
    <lineage>
        <taxon>Bacteria</taxon>
        <taxon>Bacillati</taxon>
        <taxon>Actinomycetota</taxon>
        <taxon>Rubrobacteria</taxon>
        <taxon>Rubrobacterales</taxon>
        <taxon>Rubrobacteraceae</taxon>
        <taxon>environmental samples</taxon>
    </lineage>
</organism>
<dbReference type="AlphaFoldDB" id="A0A6J4R6T0"/>
<sequence length="80" mass="8931">MEISSHPSVDDLREALREMDVTLACAMCRHEEFSMEEATLRGSGKGQSYGISLLARAQLVCEKCGHVMGFEIEKLRKTRG</sequence>
<gene>
    <name evidence="1" type="ORF">AVDCRST_MAG25-551</name>
</gene>
<proteinExistence type="predicted"/>
<evidence type="ECO:0000313" key="1">
    <source>
        <dbReference type="EMBL" id="CAA9458954.1"/>
    </source>
</evidence>
<protein>
    <submittedName>
        <fullName evidence="1">Uncharacterized protein</fullName>
    </submittedName>
</protein>
<dbReference type="EMBL" id="CADCVI010000038">
    <property type="protein sequence ID" value="CAA9458954.1"/>
    <property type="molecule type" value="Genomic_DNA"/>
</dbReference>
<name>A0A6J4R6T0_9ACTN</name>